<dbReference type="PROSITE" id="PS51462">
    <property type="entry name" value="NUDIX"/>
    <property type="match status" value="1"/>
</dbReference>
<dbReference type="InterPro" id="IPR020476">
    <property type="entry name" value="Nudix_hydrolase"/>
</dbReference>
<proteinExistence type="inferred from homology"/>
<gene>
    <name evidence="5" type="ORF">H9870_14420</name>
</gene>
<reference evidence="5" key="1">
    <citation type="journal article" date="2021" name="PeerJ">
        <title>Extensive microbial diversity within the chicken gut microbiome revealed by metagenomics and culture.</title>
        <authorList>
            <person name="Gilroy R."/>
            <person name="Ravi A."/>
            <person name="Getino M."/>
            <person name="Pursley I."/>
            <person name="Horton D.L."/>
            <person name="Alikhan N.F."/>
            <person name="Baker D."/>
            <person name="Gharbi K."/>
            <person name="Hall N."/>
            <person name="Watson M."/>
            <person name="Adriaenssens E.M."/>
            <person name="Foster-Nyarko E."/>
            <person name="Jarju S."/>
            <person name="Secka A."/>
            <person name="Antonio M."/>
            <person name="Oren A."/>
            <person name="Chaudhuri R.R."/>
            <person name="La Ragione R."/>
            <person name="Hildebrand F."/>
            <person name="Pallen M.J."/>
        </authorList>
    </citation>
    <scope>NUCLEOTIDE SEQUENCE</scope>
    <source>
        <strain evidence="5">CHK32-1732</strain>
    </source>
</reference>
<dbReference type="EMBL" id="DXGC01000124">
    <property type="protein sequence ID" value="HIW92845.1"/>
    <property type="molecule type" value="Genomic_DNA"/>
</dbReference>
<dbReference type="AlphaFoldDB" id="A0A9D1RSN9"/>
<sequence>MHVSAVAILRDAPDVSGGREVLTVRKQGTELYQYPGGKPEQGESPRDAAVREIAEETGLTVDMQALTEIGSFSAVAANEPDTTVVADLFAFAVTGDLGEPVVAAEIAEAAWLPLGTTSATPDDPAHPLAPLMFETFPRVAARCPQ</sequence>
<evidence type="ECO:0000256" key="2">
    <source>
        <dbReference type="ARBA" id="ARBA00022801"/>
    </source>
</evidence>
<evidence type="ECO:0000313" key="5">
    <source>
        <dbReference type="EMBL" id="HIW92845.1"/>
    </source>
</evidence>
<dbReference type="PROSITE" id="PS00893">
    <property type="entry name" value="NUDIX_BOX"/>
    <property type="match status" value="1"/>
</dbReference>
<comment type="similarity">
    <text evidence="1 3">Belongs to the Nudix hydrolase family.</text>
</comment>
<dbReference type="Proteomes" id="UP000824190">
    <property type="component" value="Unassembled WGS sequence"/>
</dbReference>
<dbReference type="GO" id="GO:0016787">
    <property type="term" value="F:hydrolase activity"/>
    <property type="evidence" value="ECO:0007669"/>
    <property type="project" value="UniProtKB-KW"/>
</dbReference>
<name>A0A9D1RSN9_9CORY</name>
<dbReference type="PRINTS" id="PR00502">
    <property type="entry name" value="NUDIXFAMILY"/>
</dbReference>
<dbReference type="InterPro" id="IPR000086">
    <property type="entry name" value="NUDIX_hydrolase_dom"/>
</dbReference>
<dbReference type="CDD" id="cd04690">
    <property type="entry name" value="NUDIX_Hydrolase"/>
    <property type="match status" value="1"/>
</dbReference>
<keyword evidence="2 3" id="KW-0378">Hydrolase</keyword>
<protein>
    <submittedName>
        <fullName evidence="5">NUDIX domain-containing protein</fullName>
    </submittedName>
</protein>
<evidence type="ECO:0000313" key="6">
    <source>
        <dbReference type="Proteomes" id="UP000824190"/>
    </source>
</evidence>
<evidence type="ECO:0000256" key="3">
    <source>
        <dbReference type="RuleBase" id="RU003476"/>
    </source>
</evidence>
<dbReference type="Pfam" id="PF00293">
    <property type="entry name" value="NUDIX"/>
    <property type="match status" value="1"/>
</dbReference>
<organism evidence="5 6">
    <name type="scientific">Candidatus Corynebacterium avicola</name>
    <dbReference type="NCBI Taxonomy" id="2838527"/>
    <lineage>
        <taxon>Bacteria</taxon>
        <taxon>Bacillati</taxon>
        <taxon>Actinomycetota</taxon>
        <taxon>Actinomycetes</taxon>
        <taxon>Mycobacteriales</taxon>
        <taxon>Corynebacteriaceae</taxon>
        <taxon>Corynebacterium</taxon>
    </lineage>
</organism>
<evidence type="ECO:0000256" key="1">
    <source>
        <dbReference type="ARBA" id="ARBA00005582"/>
    </source>
</evidence>
<dbReference type="SUPFAM" id="SSF55811">
    <property type="entry name" value="Nudix"/>
    <property type="match status" value="1"/>
</dbReference>
<dbReference type="InterPro" id="IPR020084">
    <property type="entry name" value="NUDIX_hydrolase_CS"/>
</dbReference>
<feature type="domain" description="Nudix hydrolase" evidence="4">
    <location>
        <begin position="1"/>
        <end position="134"/>
    </location>
</feature>
<accession>A0A9D1RSN9</accession>
<dbReference type="Gene3D" id="3.90.79.10">
    <property type="entry name" value="Nucleoside Triphosphate Pyrophosphohydrolase"/>
    <property type="match status" value="1"/>
</dbReference>
<evidence type="ECO:0000259" key="4">
    <source>
        <dbReference type="PROSITE" id="PS51462"/>
    </source>
</evidence>
<dbReference type="InterPro" id="IPR015797">
    <property type="entry name" value="NUDIX_hydrolase-like_dom_sf"/>
</dbReference>
<comment type="caution">
    <text evidence="5">The sequence shown here is derived from an EMBL/GenBank/DDBJ whole genome shotgun (WGS) entry which is preliminary data.</text>
</comment>
<dbReference type="PANTHER" id="PTHR43736:SF1">
    <property type="entry name" value="DIHYDRONEOPTERIN TRIPHOSPHATE DIPHOSPHATASE"/>
    <property type="match status" value="1"/>
</dbReference>
<dbReference type="PANTHER" id="PTHR43736">
    <property type="entry name" value="ADP-RIBOSE PYROPHOSPHATASE"/>
    <property type="match status" value="1"/>
</dbReference>
<reference evidence="5" key="2">
    <citation type="submission" date="2021-04" db="EMBL/GenBank/DDBJ databases">
        <authorList>
            <person name="Gilroy R."/>
        </authorList>
    </citation>
    <scope>NUCLEOTIDE SEQUENCE</scope>
    <source>
        <strain evidence="5">CHK32-1732</strain>
    </source>
</reference>